<evidence type="ECO:0008006" key="2">
    <source>
        <dbReference type="Google" id="ProtNLM"/>
    </source>
</evidence>
<accession>A0A0F8ZVT6</accession>
<protein>
    <recommendedName>
        <fullName evidence="2">HicB-like antitoxin of toxin-antitoxin system domain-containing protein</fullName>
    </recommendedName>
</protein>
<comment type="caution">
    <text evidence="1">The sequence shown here is derived from an EMBL/GenBank/DDBJ whole genome shotgun (WGS) entry which is preliminary data.</text>
</comment>
<reference evidence="1" key="1">
    <citation type="journal article" date="2015" name="Nature">
        <title>Complex archaea that bridge the gap between prokaryotes and eukaryotes.</title>
        <authorList>
            <person name="Spang A."/>
            <person name="Saw J.H."/>
            <person name="Jorgensen S.L."/>
            <person name="Zaremba-Niedzwiedzka K."/>
            <person name="Martijn J."/>
            <person name="Lind A.E."/>
            <person name="van Eijk R."/>
            <person name="Schleper C."/>
            <person name="Guy L."/>
            <person name="Ettema T.J."/>
        </authorList>
    </citation>
    <scope>NUCLEOTIDE SEQUENCE</scope>
</reference>
<organism evidence="1">
    <name type="scientific">marine sediment metagenome</name>
    <dbReference type="NCBI Taxonomy" id="412755"/>
    <lineage>
        <taxon>unclassified sequences</taxon>
        <taxon>metagenomes</taxon>
        <taxon>ecological metagenomes</taxon>
    </lineage>
</organism>
<evidence type="ECO:0000313" key="1">
    <source>
        <dbReference type="EMBL" id="KKK97957.1"/>
    </source>
</evidence>
<dbReference type="SUPFAM" id="SSF143100">
    <property type="entry name" value="TTHA1013/TTHA0281-like"/>
    <property type="match status" value="1"/>
</dbReference>
<dbReference type="InterPro" id="IPR035069">
    <property type="entry name" value="TTHA1013/TTHA0281-like"/>
</dbReference>
<sequence>MNIHISWSDEDEVYICECKEYESLKTHGATLQEAYNEFVNVLKIIFDNIEGWKL</sequence>
<proteinExistence type="predicted"/>
<dbReference type="AlphaFoldDB" id="A0A0F8ZVT6"/>
<gene>
    <name evidence="1" type="ORF">LCGC14_2647580</name>
</gene>
<dbReference type="EMBL" id="LAZR01045823">
    <property type="protein sequence ID" value="KKK97957.1"/>
    <property type="molecule type" value="Genomic_DNA"/>
</dbReference>
<name>A0A0F8ZVT6_9ZZZZ</name>